<dbReference type="Proteomes" id="UP000235371">
    <property type="component" value="Unassembled WGS sequence"/>
</dbReference>
<dbReference type="GO" id="GO:0016020">
    <property type="term" value="C:membrane"/>
    <property type="evidence" value="ECO:0007669"/>
    <property type="project" value="InterPro"/>
</dbReference>
<keyword evidence="4 15" id="KW-0732">Signal</keyword>
<dbReference type="OrthoDB" id="8118055at2759"/>
<dbReference type="STRING" id="1095630.A0A2J6SYA9"/>
<keyword evidence="12" id="KW-0479">Metal-binding</keyword>
<feature type="disulfide bond" evidence="13">
    <location>
        <begin position="329"/>
        <end position="358"/>
    </location>
</feature>
<dbReference type="GO" id="GO:0005783">
    <property type="term" value="C:endoplasmic reticulum"/>
    <property type="evidence" value="ECO:0007669"/>
    <property type="project" value="TreeGrafter"/>
</dbReference>
<feature type="binding site" evidence="12">
    <location>
        <position position="508"/>
    </location>
    <ligand>
        <name>Ca(2+)</name>
        <dbReference type="ChEBI" id="CHEBI:29108"/>
    </ligand>
</feature>
<dbReference type="InterPro" id="IPR036026">
    <property type="entry name" value="Seven-hairpin_glycosidases"/>
</dbReference>
<evidence type="ECO:0000256" key="10">
    <source>
        <dbReference type="ARBA" id="ARBA00048605"/>
    </source>
</evidence>
<dbReference type="RefSeq" id="XP_024732662.1">
    <property type="nucleotide sequence ID" value="XM_024875455.1"/>
</dbReference>
<gene>
    <name evidence="16" type="ORF">K444DRAFT_537295</name>
</gene>
<dbReference type="EC" id="3.2.1.-" evidence="14"/>
<feature type="active site" evidence="11">
    <location>
        <position position="416"/>
    </location>
</feature>
<comment type="pathway">
    <text evidence="2">Protein modification; protein glycosylation.</text>
</comment>
<dbReference type="PANTHER" id="PTHR11742">
    <property type="entry name" value="MANNOSYL-OLIGOSACCHARIDE ALPHA-1,2-MANNOSIDASE-RELATED"/>
    <property type="match status" value="1"/>
</dbReference>
<comment type="catalytic activity">
    <reaction evidence="9">
        <text>N(4)-(alpha-D-Man-(1-&gt;2)-alpha-D-Man-(1-&gt;2)-alpha-D-Man-(1-&gt;3)-[alpha-D-Man-(1-&gt;3)-[alpha-D-Man-(1-&gt;2)-alpha-D-Man-(1-&gt;6)]-alpha-D-Man-(1-&gt;6)]-beta-D-Man-(1-&gt;4)-beta-D-GlcNAc-(1-&gt;4)-beta-D-GlcNAc)-L-asparaginyl-[protein] (N-glucan mannose isomer 8A1,2,3B1,3) + 3 H2O = N(4)-(alpha-D-Man-(1-&gt;3)-[alpha-D-Man-(1-&gt;3)-[alpha-D-Man-(1-&gt;6)]-alpha-D-Man-(1-&gt;6)]-beta-D-Man-(1-&gt;4)-beta-D-GlcNAc-(1-&gt;4)-beta-D-GlcNAc)-L-asparaginyl-[protein] (N-glucan mannose isomer 5A1,2) + 3 beta-D-mannose</text>
        <dbReference type="Rhea" id="RHEA:56028"/>
        <dbReference type="Rhea" id="RHEA-COMP:14358"/>
        <dbReference type="Rhea" id="RHEA-COMP:14367"/>
        <dbReference type="ChEBI" id="CHEBI:15377"/>
        <dbReference type="ChEBI" id="CHEBI:28563"/>
        <dbReference type="ChEBI" id="CHEBI:59087"/>
        <dbReference type="ChEBI" id="CHEBI:60628"/>
        <dbReference type="EC" id="3.2.1.113"/>
    </reaction>
</comment>
<evidence type="ECO:0000256" key="15">
    <source>
        <dbReference type="SAM" id="SignalP"/>
    </source>
</evidence>
<comment type="cofactor">
    <cofactor evidence="1 12">
        <name>Ca(2+)</name>
        <dbReference type="ChEBI" id="CHEBI:29108"/>
    </cofactor>
</comment>
<dbReference type="InParanoid" id="A0A2J6SYA9"/>
<dbReference type="GeneID" id="36583535"/>
<evidence type="ECO:0000256" key="7">
    <source>
        <dbReference type="ARBA" id="ARBA00023180"/>
    </source>
</evidence>
<dbReference type="InterPro" id="IPR001382">
    <property type="entry name" value="Glyco_hydro_47"/>
</dbReference>
<proteinExistence type="inferred from homology"/>
<dbReference type="GO" id="GO:0005509">
    <property type="term" value="F:calcium ion binding"/>
    <property type="evidence" value="ECO:0007669"/>
    <property type="project" value="InterPro"/>
</dbReference>
<evidence type="ECO:0000256" key="3">
    <source>
        <dbReference type="ARBA" id="ARBA00007658"/>
    </source>
</evidence>
<evidence type="ECO:0000256" key="14">
    <source>
        <dbReference type="RuleBase" id="RU361193"/>
    </source>
</evidence>
<dbReference type="Pfam" id="PF01532">
    <property type="entry name" value="Glyco_hydro_47"/>
    <property type="match status" value="1"/>
</dbReference>
<dbReference type="UniPathway" id="UPA00378"/>
<keyword evidence="8 14" id="KW-0326">Glycosidase</keyword>
<dbReference type="SUPFAM" id="SSF48225">
    <property type="entry name" value="Seven-hairpin glycosidases"/>
    <property type="match status" value="1"/>
</dbReference>
<evidence type="ECO:0000256" key="4">
    <source>
        <dbReference type="ARBA" id="ARBA00022729"/>
    </source>
</evidence>
<name>A0A2J6SYA9_9HELO</name>
<keyword evidence="6 13" id="KW-1015">Disulfide bond</keyword>
<dbReference type="Gene3D" id="1.50.10.10">
    <property type="match status" value="1"/>
</dbReference>
<feature type="active site" description="Proton donor" evidence="11">
    <location>
        <position position="120"/>
    </location>
</feature>
<dbReference type="InterPro" id="IPR012341">
    <property type="entry name" value="6hp_glycosidase-like_sf"/>
</dbReference>
<sequence>MHYSRLAVPLVAVLALPALALPHSNPPGADNHTLNRDRADAVKAAFVHAWDGYKQYAFPHDELHPVSNGFSDSRNGWGASAVDAFSTACVMQLPDIVNTILDYIPTIDFDHTANGVSLFETTIRYMGGMLSGYDFLKGPLSNLAKNATAVDDLLKQATRLANNLAYAFDTPSGVPSNNLIFPSGTDSSTNNGIATIGTLVLEWTHLSDLTGNQTYAELSQKGESYLLAPQPASSEPWPGLIGTKVNLTTGQFEDAVGGWVGGDDSFYEYLIKMYVYDSTRFSIYKDRWMLAADSSIAHLASHPSTRPDIAFLAIYDGQERIFYSQHLACFDGGSFILGGLVLKEQKYVDFGIALVNGCHDTYASTATGIGPEVFQWVENSTAANDTKNPPPPADQQAFYKKSGFYITASDYVLRPEYLESVYYAYRATGDQMYRDWAWDAFVAINTTCAVGSGYAELKDVNVPGGGGYSDFMDSFFFAEVLKYAYLIHAPDNSWQVENNGVNQWVFNTEAHPFKVHGPPI</sequence>
<comment type="catalytic activity">
    <reaction evidence="10">
        <text>N(4)-(alpha-D-Man-(1-&gt;2)-alpha-D-Man-(1-&gt;2)-alpha-D-Man-(1-&gt;3)-[alpha-D-Man-(1-&gt;2)-alpha-D-Man-(1-&gt;3)-[alpha-D-Man-(1-&gt;2)-alpha-D-Man-(1-&gt;6)]-alpha-D-Man-(1-&gt;6)]-beta-D-Man-(1-&gt;4)-beta-D-GlcNAc-(1-&gt;4)-beta-D-GlcNAc)-L-asparaginyl-[protein] (N-glucan mannose isomer 9A1,2,3B1,2,3) + 4 H2O = N(4)-(alpha-D-Man-(1-&gt;3)-[alpha-D-Man-(1-&gt;3)-[alpha-D-Man-(1-&gt;6)]-alpha-D-Man-(1-&gt;6)]-beta-D-Man-(1-&gt;4)-beta-D-GlcNAc-(1-&gt;4)-beta-D-GlcNAc)-L-asparaginyl-[protein] (N-glucan mannose isomer 5A1,2) + 4 beta-D-mannose</text>
        <dbReference type="Rhea" id="RHEA:56008"/>
        <dbReference type="Rhea" id="RHEA-COMP:14356"/>
        <dbReference type="Rhea" id="RHEA-COMP:14367"/>
        <dbReference type="ChEBI" id="CHEBI:15377"/>
        <dbReference type="ChEBI" id="CHEBI:28563"/>
        <dbReference type="ChEBI" id="CHEBI:59087"/>
        <dbReference type="ChEBI" id="CHEBI:139493"/>
        <dbReference type="EC" id="3.2.1.113"/>
    </reaction>
</comment>
<keyword evidence="12" id="KW-0106">Calcium</keyword>
<accession>A0A2J6SYA9</accession>
<evidence type="ECO:0000313" key="16">
    <source>
        <dbReference type="EMBL" id="PMD55758.1"/>
    </source>
</evidence>
<evidence type="ECO:0000256" key="8">
    <source>
        <dbReference type="ARBA" id="ARBA00023295"/>
    </source>
</evidence>
<feature type="active site" description="Proton donor" evidence="11">
    <location>
        <position position="372"/>
    </location>
</feature>
<evidence type="ECO:0000256" key="5">
    <source>
        <dbReference type="ARBA" id="ARBA00022801"/>
    </source>
</evidence>
<evidence type="ECO:0000256" key="6">
    <source>
        <dbReference type="ARBA" id="ARBA00023157"/>
    </source>
</evidence>
<evidence type="ECO:0000256" key="13">
    <source>
        <dbReference type="PIRSR" id="PIRSR601382-3"/>
    </source>
</evidence>
<dbReference type="InterPro" id="IPR050749">
    <property type="entry name" value="Glycosyl_Hydrolase_47"/>
</dbReference>
<feature type="chain" id="PRO_5014354843" description="alpha-1,2-Mannosidase" evidence="15">
    <location>
        <begin position="21"/>
        <end position="520"/>
    </location>
</feature>
<dbReference type="EMBL" id="KZ613854">
    <property type="protein sequence ID" value="PMD55758.1"/>
    <property type="molecule type" value="Genomic_DNA"/>
</dbReference>
<evidence type="ECO:0000256" key="12">
    <source>
        <dbReference type="PIRSR" id="PIRSR601382-2"/>
    </source>
</evidence>
<evidence type="ECO:0000256" key="11">
    <source>
        <dbReference type="PIRSR" id="PIRSR601382-1"/>
    </source>
</evidence>
<keyword evidence="7" id="KW-0325">Glycoprotein</keyword>
<comment type="similarity">
    <text evidence="3 14">Belongs to the glycosyl hydrolase 47 family.</text>
</comment>
<evidence type="ECO:0000256" key="9">
    <source>
        <dbReference type="ARBA" id="ARBA00047669"/>
    </source>
</evidence>
<reference evidence="16 17" key="1">
    <citation type="submission" date="2016-04" db="EMBL/GenBank/DDBJ databases">
        <title>A degradative enzymes factory behind the ericoid mycorrhizal symbiosis.</title>
        <authorList>
            <consortium name="DOE Joint Genome Institute"/>
            <person name="Martino E."/>
            <person name="Morin E."/>
            <person name="Grelet G."/>
            <person name="Kuo A."/>
            <person name="Kohler A."/>
            <person name="Daghino S."/>
            <person name="Barry K."/>
            <person name="Choi C."/>
            <person name="Cichocki N."/>
            <person name="Clum A."/>
            <person name="Copeland A."/>
            <person name="Hainaut M."/>
            <person name="Haridas S."/>
            <person name="Labutti K."/>
            <person name="Lindquist E."/>
            <person name="Lipzen A."/>
            <person name="Khouja H.-R."/>
            <person name="Murat C."/>
            <person name="Ohm R."/>
            <person name="Olson A."/>
            <person name="Spatafora J."/>
            <person name="Veneault-Fourrey C."/>
            <person name="Henrissat B."/>
            <person name="Grigoriev I."/>
            <person name="Martin F."/>
            <person name="Perotto S."/>
        </authorList>
    </citation>
    <scope>NUCLEOTIDE SEQUENCE [LARGE SCALE GENOMIC DNA]</scope>
    <source>
        <strain evidence="16 17">E</strain>
    </source>
</reference>
<dbReference type="FunFam" id="1.50.10.10:FF:000047">
    <property type="entry name" value="Mannosyl-oligosaccharide alpha-1,2-mannosidase"/>
    <property type="match status" value="1"/>
</dbReference>
<keyword evidence="17" id="KW-1185">Reference proteome</keyword>
<dbReference type="AlphaFoldDB" id="A0A2J6SYA9"/>
<dbReference type="PANTHER" id="PTHR11742:SF101">
    <property type="entry name" value="MANNOSYL-OLIGOSACCHARIDE ALPHA-1,2-MANNOSIDASE 1B"/>
    <property type="match status" value="1"/>
</dbReference>
<feature type="active site" evidence="11">
    <location>
        <position position="264"/>
    </location>
</feature>
<dbReference type="GO" id="GO:0005975">
    <property type="term" value="P:carbohydrate metabolic process"/>
    <property type="evidence" value="ECO:0007669"/>
    <property type="project" value="InterPro"/>
</dbReference>
<dbReference type="GO" id="GO:0036503">
    <property type="term" value="P:ERAD pathway"/>
    <property type="evidence" value="ECO:0007669"/>
    <property type="project" value="UniProtKB-ARBA"/>
</dbReference>
<protein>
    <recommendedName>
        <fullName evidence="14">alpha-1,2-Mannosidase</fullName>
        <ecNumber evidence="14">3.2.1.-</ecNumber>
    </recommendedName>
</protein>
<dbReference type="PRINTS" id="PR00747">
    <property type="entry name" value="GLYHDRLASE47"/>
</dbReference>
<evidence type="ECO:0000313" key="17">
    <source>
        <dbReference type="Proteomes" id="UP000235371"/>
    </source>
</evidence>
<feature type="signal peptide" evidence="15">
    <location>
        <begin position="1"/>
        <end position="20"/>
    </location>
</feature>
<evidence type="ECO:0000256" key="2">
    <source>
        <dbReference type="ARBA" id="ARBA00004922"/>
    </source>
</evidence>
<evidence type="ECO:0000256" key="1">
    <source>
        <dbReference type="ARBA" id="ARBA00001913"/>
    </source>
</evidence>
<keyword evidence="5 14" id="KW-0378">Hydrolase</keyword>
<dbReference type="GO" id="GO:0004571">
    <property type="term" value="F:mannosyl-oligosaccharide 1,2-alpha-mannosidase activity"/>
    <property type="evidence" value="ECO:0007669"/>
    <property type="project" value="UniProtKB-EC"/>
</dbReference>
<organism evidence="16 17">
    <name type="scientific">Hyaloscypha bicolor E</name>
    <dbReference type="NCBI Taxonomy" id="1095630"/>
    <lineage>
        <taxon>Eukaryota</taxon>
        <taxon>Fungi</taxon>
        <taxon>Dikarya</taxon>
        <taxon>Ascomycota</taxon>
        <taxon>Pezizomycotina</taxon>
        <taxon>Leotiomycetes</taxon>
        <taxon>Helotiales</taxon>
        <taxon>Hyaloscyphaceae</taxon>
        <taxon>Hyaloscypha</taxon>
        <taxon>Hyaloscypha bicolor</taxon>
    </lineage>
</organism>